<dbReference type="PIRSF" id="PIRSF000303">
    <property type="entry name" value="Glutathion_perox"/>
    <property type="match status" value="1"/>
</dbReference>
<dbReference type="InterPro" id="IPR000889">
    <property type="entry name" value="Glutathione_peroxidase"/>
</dbReference>
<evidence type="ECO:0000256" key="4">
    <source>
        <dbReference type="RuleBase" id="RU000499"/>
    </source>
</evidence>
<evidence type="ECO:0000313" key="6">
    <source>
        <dbReference type="Proteomes" id="UP001357223"/>
    </source>
</evidence>
<comment type="similarity">
    <text evidence="1 4">Belongs to the glutathione peroxidase family.</text>
</comment>
<dbReference type="PANTHER" id="PTHR11592">
    <property type="entry name" value="GLUTATHIONE PEROXIDASE"/>
    <property type="match status" value="1"/>
</dbReference>
<accession>A0ABZ2CTK2</accession>
<dbReference type="InterPro" id="IPR036249">
    <property type="entry name" value="Thioredoxin-like_sf"/>
</dbReference>
<dbReference type="PANTHER" id="PTHR11592:SF78">
    <property type="entry name" value="GLUTATHIONE PEROXIDASE"/>
    <property type="match status" value="1"/>
</dbReference>
<protein>
    <recommendedName>
        <fullName evidence="4">Glutathione peroxidase</fullName>
    </recommendedName>
</protein>
<keyword evidence="6" id="KW-1185">Reference proteome</keyword>
<dbReference type="SUPFAM" id="SSF52833">
    <property type="entry name" value="Thioredoxin-like"/>
    <property type="match status" value="1"/>
</dbReference>
<dbReference type="Pfam" id="PF00255">
    <property type="entry name" value="GSHPx"/>
    <property type="match status" value="1"/>
</dbReference>
<dbReference type="GO" id="GO:0004601">
    <property type="term" value="F:peroxidase activity"/>
    <property type="evidence" value="ECO:0007669"/>
    <property type="project" value="UniProtKB-KW"/>
</dbReference>
<dbReference type="InterPro" id="IPR029759">
    <property type="entry name" value="GPX_AS"/>
</dbReference>
<evidence type="ECO:0000256" key="3">
    <source>
        <dbReference type="ARBA" id="ARBA00023002"/>
    </source>
</evidence>
<name>A0ABZ2CTK2_9BACI</name>
<evidence type="ECO:0000256" key="1">
    <source>
        <dbReference type="ARBA" id="ARBA00006926"/>
    </source>
</evidence>
<dbReference type="CDD" id="cd00340">
    <property type="entry name" value="GSH_Peroxidase"/>
    <property type="match status" value="1"/>
</dbReference>
<proteinExistence type="inferred from homology"/>
<dbReference type="RefSeq" id="WP_338453298.1">
    <property type="nucleotide sequence ID" value="NZ_CP137640.1"/>
</dbReference>
<dbReference type="PROSITE" id="PS51355">
    <property type="entry name" value="GLUTATHIONE_PEROXID_3"/>
    <property type="match status" value="1"/>
</dbReference>
<dbReference type="EMBL" id="CP137640">
    <property type="protein sequence ID" value="WVX84424.1"/>
    <property type="molecule type" value="Genomic_DNA"/>
</dbReference>
<dbReference type="PRINTS" id="PR01011">
    <property type="entry name" value="GLUTPROXDASE"/>
</dbReference>
<dbReference type="Gene3D" id="3.40.30.10">
    <property type="entry name" value="Glutaredoxin"/>
    <property type="match status" value="1"/>
</dbReference>
<keyword evidence="3 4" id="KW-0560">Oxidoreductase</keyword>
<evidence type="ECO:0000256" key="2">
    <source>
        <dbReference type="ARBA" id="ARBA00022559"/>
    </source>
</evidence>
<dbReference type="InterPro" id="IPR029760">
    <property type="entry name" value="GPX_CS"/>
</dbReference>
<dbReference type="Proteomes" id="UP001357223">
    <property type="component" value="Chromosome"/>
</dbReference>
<dbReference type="PROSITE" id="PS00460">
    <property type="entry name" value="GLUTATHIONE_PEROXID_1"/>
    <property type="match status" value="1"/>
</dbReference>
<keyword evidence="2 4" id="KW-0575">Peroxidase</keyword>
<dbReference type="PROSITE" id="PS00763">
    <property type="entry name" value="GLUTATHIONE_PEROXID_2"/>
    <property type="match status" value="1"/>
</dbReference>
<sequence>MSVHSFKAKLSNGEEIGLDSYKGKVMLIVNTASKCGLTPQYEGLEKLYETYKDKGFTVLGFPCNQFGGQEPGTNEEISSFCSLNYQVEFPIFQKIDVNGENAHPLYQYLRKEAPEDENLDKNSGLYKHLSTNAPELLEGSNIKWNFTKFLIDKDGSVVERYAPTTTPEEIQNDIEKLLTK</sequence>
<reference evidence="5 6" key="1">
    <citation type="submission" date="2023-10" db="EMBL/GenBank/DDBJ databases">
        <title>Niallia locisalis sp.nov. isolated from a salt pond sample.</title>
        <authorList>
            <person name="Li X.-J."/>
            <person name="Dong L."/>
        </authorList>
    </citation>
    <scope>NUCLEOTIDE SEQUENCE [LARGE SCALE GENOMIC DNA]</scope>
    <source>
        <strain evidence="5 6">DSM 29761</strain>
    </source>
</reference>
<gene>
    <name evidence="5" type="ORF">R4Z09_17735</name>
</gene>
<organism evidence="5 6">
    <name type="scientific">Niallia oryzisoli</name>
    <dbReference type="NCBI Taxonomy" id="1737571"/>
    <lineage>
        <taxon>Bacteria</taxon>
        <taxon>Bacillati</taxon>
        <taxon>Bacillota</taxon>
        <taxon>Bacilli</taxon>
        <taxon>Bacillales</taxon>
        <taxon>Bacillaceae</taxon>
        <taxon>Niallia</taxon>
    </lineage>
</organism>
<evidence type="ECO:0000313" key="5">
    <source>
        <dbReference type="EMBL" id="WVX84424.1"/>
    </source>
</evidence>